<dbReference type="EMBL" id="JH767153">
    <property type="protein sequence ID" value="EQC34938.1"/>
    <property type="molecule type" value="Genomic_DNA"/>
</dbReference>
<organism evidence="2 3">
    <name type="scientific">Saprolegnia diclina (strain VS20)</name>
    <dbReference type="NCBI Taxonomy" id="1156394"/>
    <lineage>
        <taxon>Eukaryota</taxon>
        <taxon>Sar</taxon>
        <taxon>Stramenopiles</taxon>
        <taxon>Oomycota</taxon>
        <taxon>Saprolegniomycetes</taxon>
        <taxon>Saprolegniales</taxon>
        <taxon>Saprolegniaceae</taxon>
        <taxon>Saprolegnia</taxon>
    </lineage>
</organism>
<feature type="transmembrane region" description="Helical" evidence="1">
    <location>
        <begin position="677"/>
        <end position="702"/>
    </location>
</feature>
<keyword evidence="1" id="KW-1133">Transmembrane helix</keyword>
<evidence type="ECO:0000256" key="1">
    <source>
        <dbReference type="SAM" id="Phobius"/>
    </source>
</evidence>
<feature type="transmembrane region" description="Helical" evidence="1">
    <location>
        <begin position="766"/>
        <end position="785"/>
    </location>
</feature>
<feature type="transmembrane region" description="Helical" evidence="1">
    <location>
        <begin position="632"/>
        <end position="657"/>
    </location>
</feature>
<dbReference type="OrthoDB" id="78936at2759"/>
<feature type="transmembrane region" description="Helical" evidence="1">
    <location>
        <begin position="591"/>
        <end position="612"/>
    </location>
</feature>
<keyword evidence="3" id="KW-1185">Reference proteome</keyword>
<gene>
    <name evidence="2" type="ORF">SDRG_07736</name>
</gene>
<accession>T0RQP6</accession>
<dbReference type="GeneID" id="19948463"/>
<feature type="transmembrane region" description="Helical" evidence="1">
    <location>
        <begin position="34"/>
        <end position="58"/>
    </location>
</feature>
<reference evidence="2 3" key="1">
    <citation type="submission" date="2012-04" db="EMBL/GenBank/DDBJ databases">
        <title>The Genome Sequence of Saprolegnia declina VS20.</title>
        <authorList>
            <consortium name="The Broad Institute Genome Sequencing Platform"/>
            <person name="Russ C."/>
            <person name="Nusbaum C."/>
            <person name="Tyler B."/>
            <person name="van West P."/>
            <person name="Dieguez-Uribeondo J."/>
            <person name="de Bruijn I."/>
            <person name="Tripathy S."/>
            <person name="Jiang R."/>
            <person name="Young S.K."/>
            <person name="Zeng Q."/>
            <person name="Gargeya S."/>
            <person name="Fitzgerald M."/>
            <person name="Haas B."/>
            <person name="Abouelleil A."/>
            <person name="Alvarado L."/>
            <person name="Arachchi H.M."/>
            <person name="Berlin A."/>
            <person name="Chapman S.B."/>
            <person name="Goldberg J."/>
            <person name="Griggs A."/>
            <person name="Gujja S."/>
            <person name="Hansen M."/>
            <person name="Howarth C."/>
            <person name="Imamovic A."/>
            <person name="Larimer J."/>
            <person name="McCowen C."/>
            <person name="Montmayeur A."/>
            <person name="Murphy C."/>
            <person name="Neiman D."/>
            <person name="Pearson M."/>
            <person name="Priest M."/>
            <person name="Roberts A."/>
            <person name="Saif S."/>
            <person name="Shea T."/>
            <person name="Sisk P."/>
            <person name="Sykes S."/>
            <person name="Wortman J."/>
            <person name="Nusbaum C."/>
            <person name="Birren B."/>
        </authorList>
    </citation>
    <scope>NUCLEOTIDE SEQUENCE [LARGE SCALE GENOMIC DNA]</scope>
    <source>
        <strain evidence="2 3">VS20</strain>
    </source>
</reference>
<evidence type="ECO:0000313" key="2">
    <source>
        <dbReference type="EMBL" id="EQC34938.1"/>
    </source>
</evidence>
<keyword evidence="1" id="KW-0812">Transmembrane</keyword>
<dbReference type="Proteomes" id="UP000030762">
    <property type="component" value="Unassembled WGS sequence"/>
</dbReference>
<evidence type="ECO:0000313" key="3">
    <source>
        <dbReference type="Proteomes" id="UP000030762"/>
    </source>
</evidence>
<dbReference type="AlphaFoldDB" id="T0RQP6"/>
<dbReference type="VEuPathDB" id="FungiDB:SDRG_07736"/>
<dbReference type="RefSeq" id="XP_008611810.1">
    <property type="nucleotide sequence ID" value="XM_008613588.1"/>
</dbReference>
<proteinExistence type="predicted"/>
<protein>
    <submittedName>
        <fullName evidence="2">Uncharacterized protein</fullName>
    </submittedName>
</protein>
<feature type="transmembrane region" description="Helical" evidence="1">
    <location>
        <begin position="709"/>
        <end position="727"/>
    </location>
</feature>
<sequence length="1063" mass="116396">MTSVQPMTALVADSTPFTARRATTMTVYQDTGTIVSVIWALAGALYLVGTSVLSIYFVDLLGPSMTNDLFWAGFNTTGTQSFVADAFNRALTSATNVSTALDLRSPGLFFNSDYSSSVNQVGVNPSYIRSVLDTMTLHEAVRGLRAVTMEYALWLPTQNCWVDMDRRWELAHTLRRQARCAALDGDNAAVYLEALLRNVDADNWASTAGSGFQTAILDAVLHDADGPAWVAATASAATSVDDEVTYWATYNLRRFALHWHNLWQGGIKETVVIANALGMEESISVKNLPIASRDGTWTSLNCYWALFNDIWAAGLLNTSLVRTNGSEVDFEIVVGVDPTLLPVQLWHAHIGPFLSIDMRHVPLPPSLASLAILFDAAFARAIAKSPELLHSNRTVLATPSSWQQPTLSYYGGNPFCVTGANQTYAQPTFGFYDICGAQDQMTLTYSAHSLSFALLGASTSASSILLSPQELCDHSPDCVGDLVAATSFVAGSKDFAALTPLSAIAANVLSTLQVEVMQFAMVNGSDPILLHQMLMEWGVFGWVHLYDWAIGTREVVKFEGDVGSMTLISTAVPPIGFDAMALEVPRSTCNYLLYIAIYSTAVLGFVAAFALLRCFWIEFRIAGRNLFFFNRVAAFVWVGRPVFLVRGVTAIILLSTAPMTLTPRHGWTGLAFETRSFLETAVLTGEVAWLSYVLVDILLIIFPENAPQYAPLSAALAWVGILLYSMLNPVSPTASLDRTCASVNFDCQLICESGRLEIGSWVRTETLVAITVGCILVAIPLVYMCRRVARIAPWSGLEHEVKPTVIPAAGEAFLNLRVLTLENSVNWCMDHAMCTLCGLIPFEVNGSNYVFDIKLWVVWKKKQQTPEKHATEHQRTDSTLHMRSPSLSMRARPIAAAILLAPLTEAASETNSVVFISVSGQNLANDFFWPGFNSTGIDAFLGNWFNTQLFYATLPMTWRLDDVGFADALLYNGSTTLVMSQSLYNNVIYMETLANDLGAAIAGLRMTPPSTLPYVFTSFCYLDFERRWAMANSATRQSRCAAYHTNGAVYLEAFCGRHGLALQ</sequence>
<dbReference type="InParanoid" id="T0RQP6"/>
<name>T0RQP6_SAPDV</name>
<keyword evidence="1" id="KW-0472">Membrane</keyword>